<dbReference type="EMBL" id="FN594989">
    <property type="protein sequence ID" value="CBI18730.3"/>
    <property type="molecule type" value="Genomic_DNA"/>
</dbReference>
<proteinExistence type="predicted"/>
<sequence length="89" mass="10093">MEDAWQRYQGILHLITSNLGSAASVRVATTAGVSSFCLHETSPRRVYPWQIQTQPPSSPRQLPQAVPGPLRHQRHHSNRLIEAAMRCYF</sequence>
<dbReference type="InParanoid" id="D7SSU6"/>
<reference evidence="3" key="1">
    <citation type="journal article" date="2007" name="Nature">
        <title>The grapevine genome sequence suggests ancestral hexaploidization in major angiosperm phyla.</title>
        <authorList>
            <consortium name="The French-Italian Public Consortium for Grapevine Genome Characterization."/>
            <person name="Jaillon O."/>
            <person name="Aury J.-M."/>
            <person name="Noel B."/>
            <person name="Policriti A."/>
            <person name="Clepet C."/>
            <person name="Casagrande A."/>
            <person name="Choisne N."/>
            <person name="Aubourg S."/>
            <person name="Vitulo N."/>
            <person name="Jubin C."/>
            <person name="Vezzi A."/>
            <person name="Legeai F."/>
            <person name="Hugueney P."/>
            <person name="Dasilva C."/>
            <person name="Horner D."/>
            <person name="Mica E."/>
            <person name="Jublot D."/>
            <person name="Poulain J."/>
            <person name="Bruyere C."/>
            <person name="Billault A."/>
            <person name="Segurens B."/>
            <person name="Gouyvenoux M."/>
            <person name="Ugarte E."/>
            <person name="Cattonaro F."/>
            <person name="Anthouard V."/>
            <person name="Vico V."/>
            <person name="Del Fabbro C."/>
            <person name="Alaux M."/>
            <person name="Di Gaspero G."/>
            <person name="Dumas V."/>
            <person name="Felice N."/>
            <person name="Paillard S."/>
            <person name="Juman I."/>
            <person name="Moroldo M."/>
            <person name="Scalabrin S."/>
            <person name="Canaguier A."/>
            <person name="Le Clainche I."/>
            <person name="Malacrida G."/>
            <person name="Durand E."/>
            <person name="Pesole G."/>
            <person name="Laucou V."/>
            <person name="Chatelet P."/>
            <person name="Merdinoglu D."/>
            <person name="Delledonne M."/>
            <person name="Pezzotti M."/>
            <person name="Lecharny A."/>
            <person name="Scarpelli C."/>
            <person name="Artiguenave F."/>
            <person name="Pe M.E."/>
            <person name="Valle G."/>
            <person name="Morgante M."/>
            <person name="Caboche M."/>
            <person name="Adam-Blondon A.-F."/>
            <person name="Weissenbach J."/>
            <person name="Quetier F."/>
            <person name="Wincker P."/>
        </authorList>
    </citation>
    <scope>NUCLEOTIDE SEQUENCE [LARGE SCALE GENOMIC DNA]</scope>
    <source>
        <strain evidence="3">cv. Pinot noir / PN40024</strain>
    </source>
</reference>
<gene>
    <name evidence="2" type="ORF">VIT_00s0202g00080</name>
</gene>
<dbReference type="PaxDb" id="29760-VIT_00s0202g00080.t01"/>
<dbReference type="HOGENOM" id="CLU_2459276_0_0_1"/>
<accession>D7SSU6</accession>
<protein>
    <submittedName>
        <fullName evidence="2">Uncharacterized protein</fullName>
    </submittedName>
</protein>
<keyword evidence="3" id="KW-1185">Reference proteome</keyword>
<dbReference type="AlphaFoldDB" id="D7SSU6"/>
<feature type="region of interest" description="Disordered" evidence="1">
    <location>
        <begin position="52"/>
        <end position="74"/>
    </location>
</feature>
<evidence type="ECO:0000313" key="2">
    <source>
        <dbReference type="EMBL" id="CBI18730.3"/>
    </source>
</evidence>
<evidence type="ECO:0000313" key="3">
    <source>
        <dbReference type="Proteomes" id="UP000009183"/>
    </source>
</evidence>
<dbReference type="Proteomes" id="UP000009183">
    <property type="component" value="Unassembled WGS sequence, unordered"/>
</dbReference>
<name>D7SSU6_VITVI</name>
<feature type="compositionally biased region" description="Polar residues" evidence="1">
    <location>
        <begin position="52"/>
        <end position="61"/>
    </location>
</feature>
<organism evidence="2 3">
    <name type="scientific">Vitis vinifera</name>
    <name type="common">Grape</name>
    <dbReference type="NCBI Taxonomy" id="29760"/>
    <lineage>
        <taxon>Eukaryota</taxon>
        <taxon>Viridiplantae</taxon>
        <taxon>Streptophyta</taxon>
        <taxon>Embryophyta</taxon>
        <taxon>Tracheophyta</taxon>
        <taxon>Spermatophyta</taxon>
        <taxon>Magnoliopsida</taxon>
        <taxon>eudicotyledons</taxon>
        <taxon>Gunneridae</taxon>
        <taxon>Pentapetalae</taxon>
        <taxon>rosids</taxon>
        <taxon>Vitales</taxon>
        <taxon>Vitaceae</taxon>
        <taxon>Viteae</taxon>
        <taxon>Vitis</taxon>
    </lineage>
</organism>
<evidence type="ECO:0000256" key="1">
    <source>
        <dbReference type="SAM" id="MobiDB-lite"/>
    </source>
</evidence>
<dbReference type="STRING" id="29760.D7SSU6"/>